<dbReference type="InterPro" id="IPR008978">
    <property type="entry name" value="HSP20-like_chaperone"/>
</dbReference>
<dbReference type="GO" id="GO:0051082">
    <property type="term" value="F:unfolded protein binding"/>
    <property type="evidence" value="ECO:0007669"/>
    <property type="project" value="TreeGrafter"/>
</dbReference>
<dbReference type="Proteomes" id="UP000554482">
    <property type="component" value="Unassembled WGS sequence"/>
</dbReference>
<dbReference type="InterPro" id="IPR037898">
    <property type="entry name" value="NudC_fam"/>
</dbReference>
<feature type="transmembrane region" description="Helical" evidence="1">
    <location>
        <begin position="105"/>
        <end position="121"/>
    </location>
</feature>
<evidence type="ECO:0000256" key="1">
    <source>
        <dbReference type="SAM" id="Phobius"/>
    </source>
</evidence>
<feature type="transmembrane region" description="Helical" evidence="1">
    <location>
        <begin position="79"/>
        <end position="99"/>
    </location>
</feature>
<keyword evidence="3" id="KW-1185">Reference proteome</keyword>
<dbReference type="PANTHER" id="PTHR12356">
    <property type="entry name" value="NUCLEAR MOVEMENT PROTEIN NUDC"/>
    <property type="match status" value="1"/>
</dbReference>
<sequence>MFQHLQGELFDSTKADDCFWSIEDQNILDVLLTKQKQMKWWKYWVKGEPQFDTQKTEPEPSKLSDLDPETRKTVEKMMICYFGLVLYIFGDYYVCILVHVYNEAVFIVFNSMPSIIILFANQKK</sequence>
<protein>
    <submittedName>
        <fullName evidence="2">Bobber-like protein</fullName>
    </submittedName>
</protein>
<accession>A0A7J6VFN2</accession>
<dbReference type="Gene3D" id="2.60.40.790">
    <property type="match status" value="1"/>
</dbReference>
<dbReference type="EMBL" id="JABWDY010032777">
    <property type="protein sequence ID" value="KAF5183924.1"/>
    <property type="molecule type" value="Genomic_DNA"/>
</dbReference>
<keyword evidence="1" id="KW-1133">Transmembrane helix</keyword>
<name>A0A7J6VFN2_THATH</name>
<evidence type="ECO:0000313" key="3">
    <source>
        <dbReference type="Proteomes" id="UP000554482"/>
    </source>
</evidence>
<proteinExistence type="predicted"/>
<evidence type="ECO:0000313" key="2">
    <source>
        <dbReference type="EMBL" id="KAF5183924.1"/>
    </source>
</evidence>
<organism evidence="2 3">
    <name type="scientific">Thalictrum thalictroides</name>
    <name type="common">Rue-anemone</name>
    <name type="synonym">Anemone thalictroides</name>
    <dbReference type="NCBI Taxonomy" id="46969"/>
    <lineage>
        <taxon>Eukaryota</taxon>
        <taxon>Viridiplantae</taxon>
        <taxon>Streptophyta</taxon>
        <taxon>Embryophyta</taxon>
        <taxon>Tracheophyta</taxon>
        <taxon>Spermatophyta</taxon>
        <taxon>Magnoliopsida</taxon>
        <taxon>Ranunculales</taxon>
        <taxon>Ranunculaceae</taxon>
        <taxon>Thalictroideae</taxon>
        <taxon>Thalictrum</taxon>
    </lineage>
</organism>
<reference evidence="2 3" key="1">
    <citation type="submission" date="2020-06" db="EMBL/GenBank/DDBJ databases">
        <title>Transcriptomic and genomic resources for Thalictrum thalictroides and T. hernandezii: Facilitating candidate gene discovery in an emerging model plant lineage.</title>
        <authorList>
            <person name="Arias T."/>
            <person name="Riano-Pachon D.M."/>
            <person name="Di Stilio V.S."/>
        </authorList>
    </citation>
    <scope>NUCLEOTIDE SEQUENCE [LARGE SCALE GENOMIC DNA]</scope>
    <source>
        <strain evidence="3">cv. WT478/WT964</strain>
        <tissue evidence="2">Leaves</tissue>
    </source>
</reference>
<comment type="caution">
    <text evidence="2">The sequence shown here is derived from an EMBL/GenBank/DDBJ whole genome shotgun (WGS) entry which is preliminary data.</text>
</comment>
<keyword evidence="1" id="KW-0812">Transmembrane</keyword>
<dbReference type="GO" id="GO:0006457">
    <property type="term" value="P:protein folding"/>
    <property type="evidence" value="ECO:0007669"/>
    <property type="project" value="TreeGrafter"/>
</dbReference>
<dbReference type="GO" id="GO:0005737">
    <property type="term" value="C:cytoplasm"/>
    <property type="evidence" value="ECO:0007669"/>
    <property type="project" value="TreeGrafter"/>
</dbReference>
<dbReference type="AlphaFoldDB" id="A0A7J6VFN2"/>
<keyword evidence="1" id="KW-0472">Membrane</keyword>
<dbReference type="OrthoDB" id="416217at2759"/>
<dbReference type="PANTHER" id="PTHR12356:SF3">
    <property type="entry name" value="NUCLEAR MIGRATION PROTEIN NUDC"/>
    <property type="match status" value="1"/>
</dbReference>
<gene>
    <name evidence="2" type="ORF">FRX31_026489</name>
</gene>
<dbReference type="SUPFAM" id="SSF49764">
    <property type="entry name" value="HSP20-like chaperones"/>
    <property type="match status" value="1"/>
</dbReference>